<keyword evidence="3" id="KW-1185">Reference proteome</keyword>
<accession>A0A5N4B731</accession>
<feature type="compositionally biased region" description="Low complexity" evidence="1">
    <location>
        <begin position="189"/>
        <end position="206"/>
    </location>
</feature>
<protein>
    <submittedName>
        <fullName evidence="2">Uncharacterized protein</fullName>
    </submittedName>
</protein>
<organism evidence="2 3">
    <name type="scientific">Photinus pyralis</name>
    <name type="common">Common eastern firefly</name>
    <name type="synonym">Lampyris pyralis</name>
    <dbReference type="NCBI Taxonomy" id="7054"/>
    <lineage>
        <taxon>Eukaryota</taxon>
        <taxon>Metazoa</taxon>
        <taxon>Ecdysozoa</taxon>
        <taxon>Arthropoda</taxon>
        <taxon>Hexapoda</taxon>
        <taxon>Insecta</taxon>
        <taxon>Pterygota</taxon>
        <taxon>Neoptera</taxon>
        <taxon>Endopterygota</taxon>
        <taxon>Coleoptera</taxon>
        <taxon>Polyphaga</taxon>
        <taxon>Elateriformia</taxon>
        <taxon>Elateroidea</taxon>
        <taxon>Lampyridae</taxon>
        <taxon>Lampyrinae</taxon>
        <taxon>Photinus</taxon>
    </lineage>
</organism>
<dbReference type="EMBL" id="VVIM01000001">
    <property type="protein sequence ID" value="KAB0805421.1"/>
    <property type="molecule type" value="Genomic_DNA"/>
</dbReference>
<reference evidence="2 3" key="1">
    <citation type="journal article" date="2018" name="Elife">
        <title>Firefly genomes illuminate parallel origins of bioluminescence in beetles.</title>
        <authorList>
            <person name="Fallon T.R."/>
            <person name="Lower S.E."/>
            <person name="Chang C.H."/>
            <person name="Bessho-Uehara M."/>
            <person name="Martin G.J."/>
            <person name="Bewick A.J."/>
            <person name="Behringer M."/>
            <person name="Debat H.J."/>
            <person name="Wong I."/>
            <person name="Day J.C."/>
            <person name="Suvorov A."/>
            <person name="Silva C.J."/>
            <person name="Stanger-Hall K.F."/>
            <person name="Hall D.W."/>
            <person name="Schmitz R.J."/>
            <person name="Nelson D.R."/>
            <person name="Lewis S.M."/>
            <person name="Shigenobu S."/>
            <person name="Bybee S.M."/>
            <person name="Larracuente A.M."/>
            <person name="Oba Y."/>
            <person name="Weng J.K."/>
        </authorList>
    </citation>
    <scope>NUCLEOTIDE SEQUENCE [LARGE SCALE GENOMIC DNA]</scope>
    <source>
        <strain evidence="2">1611_PpyrPB1</strain>
        <tissue evidence="2">Whole body</tissue>
    </source>
</reference>
<name>A0A5N4B731_PHOPY</name>
<feature type="region of interest" description="Disordered" evidence="1">
    <location>
        <begin position="77"/>
        <end position="99"/>
    </location>
</feature>
<evidence type="ECO:0000313" key="2">
    <source>
        <dbReference type="EMBL" id="KAB0805421.1"/>
    </source>
</evidence>
<evidence type="ECO:0000256" key="1">
    <source>
        <dbReference type="SAM" id="MobiDB-lite"/>
    </source>
</evidence>
<gene>
    <name evidence="2" type="ORF">PPYR_02391</name>
</gene>
<sequence length="219" mass="25042">MWIKLRDAYRSSLKRLESRSGDGGSATKPWKFQEQMAFLKPHMKDRKRCTNEDVSRLNEVDDIGETVEVTKDNADELAHNAATSSNESGIDRPSKKKKNDVASLLVDLTRGREERMKGRDELRRQLLQPPDELKLFFDSMYESTKKLHPSLQRMVKKSIFAAVNEAEDIDEKNKEPSQNYNYPGPSLLPQERSSSCPSQCSTGSESHMFPNEYYGHLAL</sequence>
<dbReference type="InParanoid" id="A0A5N4B731"/>
<comment type="caution">
    <text evidence="2">The sequence shown here is derived from an EMBL/GenBank/DDBJ whole genome shotgun (WGS) entry which is preliminary data.</text>
</comment>
<evidence type="ECO:0000313" key="3">
    <source>
        <dbReference type="Proteomes" id="UP000327044"/>
    </source>
</evidence>
<dbReference type="Proteomes" id="UP000327044">
    <property type="component" value="Unassembled WGS sequence"/>
</dbReference>
<proteinExistence type="predicted"/>
<dbReference type="AlphaFoldDB" id="A0A5N4B731"/>
<feature type="region of interest" description="Disordered" evidence="1">
    <location>
        <begin position="169"/>
        <end position="207"/>
    </location>
</feature>